<evidence type="ECO:0000313" key="4">
    <source>
        <dbReference type="Proteomes" id="UP000025171"/>
    </source>
</evidence>
<gene>
    <name evidence="3" type="ORF">HJO_04645</name>
</gene>
<dbReference type="GO" id="GO:0045333">
    <property type="term" value="P:cellular respiration"/>
    <property type="evidence" value="ECO:0007669"/>
    <property type="project" value="InterPro"/>
</dbReference>
<dbReference type="Gene3D" id="3.30.530.20">
    <property type="match status" value="1"/>
</dbReference>
<dbReference type="EMBL" id="ARYK01000001">
    <property type="protein sequence ID" value="KCZ94637.1"/>
    <property type="molecule type" value="Genomic_DNA"/>
</dbReference>
<dbReference type="InterPro" id="IPR023393">
    <property type="entry name" value="START-like_dom_sf"/>
</dbReference>
<dbReference type="PANTHER" id="PTHR12901:SF10">
    <property type="entry name" value="COENZYME Q-BINDING PROTEIN COQ10, MITOCHONDRIAL"/>
    <property type="match status" value="1"/>
</dbReference>
<dbReference type="InterPro" id="IPR005031">
    <property type="entry name" value="COQ10_START"/>
</dbReference>
<dbReference type="InterPro" id="IPR044996">
    <property type="entry name" value="COQ10-like"/>
</dbReference>
<name>A0A059FVL0_9PROT</name>
<dbReference type="STRING" id="1280950.HJO_04645"/>
<keyword evidence="4" id="KW-1185">Reference proteome</keyword>
<evidence type="ECO:0000256" key="1">
    <source>
        <dbReference type="ARBA" id="ARBA00008918"/>
    </source>
</evidence>
<accession>A0A059FVL0</accession>
<feature type="domain" description="Coenzyme Q-binding protein COQ10 START" evidence="2">
    <location>
        <begin position="3"/>
        <end position="133"/>
    </location>
</feature>
<dbReference type="AlphaFoldDB" id="A0A059FVL0"/>
<comment type="similarity">
    <text evidence="1">Belongs to the ribosome association toxin RatA family.</text>
</comment>
<dbReference type="SUPFAM" id="SSF55961">
    <property type="entry name" value="Bet v1-like"/>
    <property type="match status" value="1"/>
</dbReference>
<dbReference type="Pfam" id="PF03364">
    <property type="entry name" value="Polyketide_cyc"/>
    <property type="match status" value="1"/>
</dbReference>
<sequence length="151" mass="16633">MRVPYSPAQAFDLVSDIASYPDFIKWITAMRVSGEQVDESGVRHMRGDAVVGFKGFVERFSTAVSADREQGTVVASLIQGPFRRLKAQWRIEPRAQGGADIALEIDYEFKNVLIAVLAAANHDTAVNRIMSAFLDEAKRRYAVTPSASAPE</sequence>
<proteinExistence type="inferred from homology"/>
<dbReference type="CDD" id="cd07813">
    <property type="entry name" value="COQ10p_like"/>
    <property type="match status" value="1"/>
</dbReference>
<protein>
    <submittedName>
        <fullName evidence="3">Cyclase/dehydrase family protein</fullName>
    </submittedName>
</protein>
<dbReference type="eggNOG" id="COG2867">
    <property type="taxonomic scope" value="Bacteria"/>
</dbReference>
<dbReference type="GO" id="GO:0048039">
    <property type="term" value="F:ubiquinone binding"/>
    <property type="evidence" value="ECO:0007669"/>
    <property type="project" value="InterPro"/>
</dbReference>
<dbReference type="PATRIC" id="fig|1280950.3.peg.945"/>
<comment type="caution">
    <text evidence="3">The sequence shown here is derived from an EMBL/GenBank/DDBJ whole genome shotgun (WGS) entry which is preliminary data.</text>
</comment>
<dbReference type="PANTHER" id="PTHR12901">
    <property type="entry name" value="SPERM PROTEIN HOMOLOG"/>
    <property type="match status" value="1"/>
</dbReference>
<reference evidence="3 4" key="1">
    <citation type="journal article" date="2014" name="Antonie Van Leeuwenhoek">
        <title>Hyphomonas beringensis sp. nov. and Hyphomonas chukchiensis sp. nov., isolated from surface seawater of the Bering Sea and Chukchi Sea.</title>
        <authorList>
            <person name="Li C."/>
            <person name="Lai Q."/>
            <person name="Li G."/>
            <person name="Dong C."/>
            <person name="Wang J."/>
            <person name="Liao Y."/>
            <person name="Shao Z."/>
        </authorList>
    </citation>
    <scope>NUCLEOTIDE SEQUENCE [LARGE SCALE GENOMIC DNA]</scope>
    <source>
        <strain evidence="3 4">MHS-2</strain>
    </source>
</reference>
<organism evidence="3 4">
    <name type="scientific">Hyphomonas johnsonii MHS-2</name>
    <dbReference type="NCBI Taxonomy" id="1280950"/>
    <lineage>
        <taxon>Bacteria</taxon>
        <taxon>Pseudomonadati</taxon>
        <taxon>Pseudomonadota</taxon>
        <taxon>Alphaproteobacteria</taxon>
        <taxon>Hyphomonadales</taxon>
        <taxon>Hyphomonadaceae</taxon>
        <taxon>Hyphomonas</taxon>
    </lineage>
</organism>
<evidence type="ECO:0000313" key="3">
    <source>
        <dbReference type="EMBL" id="KCZ94637.1"/>
    </source>
</evidence>
<dbReference type="Proteomes" id="UP000025171">
    <property type="component" value="Unassembled WGS sequence"/>
</dbReference>
<evidence type="ECO:0000259" key="2">
    <source>
        <dbReference type="Pfam" id="PF03364"/>
    </source>
</evidence>